<evidence type="ECO:0000256" key="2">
    <source>
        <dbReference type="ARBA" id="ARBA00022679"/>
    </source>
</evidence>
<dbReference type="SUPFAM" id="SSF53335">
    <property type="entry name" value="S-adenosyl-L-methionine-dependent methyltransferases"/>
    <property type="match status" value="1"/>
</dbReference>
<dbReference type="RefSeq" id="WP_353542176.1">
    <property type="nucleotide sequence ID" value="NZ_BAABRN010000019.1"/>
</dbReference>
<dbReference type="PANTHER" id="PTHR30481">
    <property type="entry name" value="DNA ADENINE METHYLASE"/>
    <property type="match status" value="1"/>
</dbReference>
<dbReference type="InterPro" id="IPR029063">
    <property type="entry name" value="SAM-dependent_MTases_sf"/>
</dbReference>
<keyword evidence="1" id="KW-0489">Methyltransferase</keyword>
<organism evidence="4 5">
    <name type="scientific">Deinococcus xinjiangensis</name>
    <dbReference type="NCBI Taxonomy" id="457454"/>
    <lineage>
        <taxon>Bacteria</taxon>
        <taxon>Thermotogati</taxon>
        <taxon>Deinococcota</taxon>
        <taxon>Deinococci</taxon>
        <taxon>Deinococcales</taxon>
        <taxon>Deinococcaceae</taxon>
        <taxon>Deinococcus</taxon>
    </lineage>
</organism>
<dbReference type="Gene3D" id="3.40.50.150">
    <property type="entry name" value="Vaccinia Virus protein VP39"/>
    <property type="match status" value="2"/>
</dbReference>
<proteinExistence type="predicted"/>
<dbReference type="EMBL" id="BAABRN010000019">
    <property type="protein sequence ID" value="GAA5502203.1"/>
    <property type="molecule type" value="Genomic_DNA"/>
</dbReference>
<reference evidence="4 5" key="1">
    <citation type="submission" date="2024-02" db="EMBL/GenBank/DDBJ databases">
        <title>Deinococcus xinjiangensis NBRC 107630.</title>
        <authorList>
            <person name="Ichikawa N."/>
            <person name="Katano-Makiyama Y."/>
            <person name="Hidaka K."/>
        </authorList>
    </citation>
    <scope>NUCLEOTIDE SEQUENCE [LARGE SCALE GENOMIC DNA]</scope>
    <source>
        <strain evidence="4 5">NBRC 107630</strain>
    </source>
</reference>
<keyword evidence="2" id="KW-0808">Transferase</keyword>
<comment type="caution">
    <text evidence="4">The sequence shown here is derived from an EMBL/GenBank/DDBJ whole genome shotgun (WGS) entry which is preliminary data.</text>
</comment>
<dbReference type="PIRSF" id="PIRSF000398">
    <property type="entry name" value="M_m6A_EcoRV"/>
    <property type="match status" value="1"/>
</dbReference>
<keyword evidence="5" id="KW-1185">Reference proteome</keyword>
<keyword evidence="3" id="KW-0949">S-adenosyl-L-methionine</keyword>
<accession>A0ABP9VDQ2</accession>
<dbReference type="InterPro" id="IPR012263">
    <property type="entry name" value="M_m6A_EcoRV"/>
</dbReference>
<gene>
    <name evidence="4" type="ORF">Dxin01_01942</name>
</gene>
<dbReference type="PRINTS" id="PR00505">
    <property type="entry name" value="D12N6MTFRASE"/>
</dbReference>
<dbReference type="PANTHER" id="PTHR30481:SF4">
    <property type="entry name" value="SITE-SPECIFIC DNA-METHYLTRANSFERASE (ADENINE-SPECIFIC)"/>
    <property type="match status" value="1"/>
</dbReference>
<sequence>MAPRGSKKIAFGWYGGKFSHLDWLLPLLPEATHYCEPFGGSAAVLINRPPAPVETYNDLDSELVNFFRVLRDQRGELIEAIGLTPFSREELRLATGEQDPDLSDLERARRFFVRARQVRTGLAQTASEGRWAHCLLTSRAGMGGAVSRWLGSVEGLSEIVQRLLRVQIENAPALEVIARYDSPETLFYCDPPYLHGTRGDAKAYGFEMTDSEHEALAVALRGVQGKVAISGYASDLYEDLYAGWTRIEAPSRMIHSSKGERAEVLWVNYDLPNAVQKEAEEWSQPLSLFAQ</sequence>
<evidence type="ECO:0000313" key="5">
    <source>
        <dbReference type="Proteomes" id="UP001458946"/>
    </source>
</evidence>
<evidence type="ECO:0000313" key="4">
    <source>
        <dbReference type="EMBL" id="GAA5502203.1"/>
    </source>
</evidence>
<name>A0ABP9VDQ2_9DEIO</name>
<protein>
    <recommendedName>
        <fullName evidence="6">Site-specific DNA-methyltransferase (adenine-specific)</fullName>
    </recommendedName>
</protein>
<evidence type="ECO:0000256" key="1">
    <source>
        <dbReference type="ARBA" id="ARBA00022603"/>
    </source>
</evidence>
<dbReference type="InterPro" id="IPR012327">
    <property type="entry name" value="MeTrfase_D12"/>
</dbReference>
<dbReference type="Proteomes" id="UP001458946">
    <property type="component" value="Unassembled WGS sequence"/>
</dbReference>
<evidence type="ECO:0008006" key="6">
    <source>
        <dbReference type="Google" id="ProtNLM"/>
    </source>
</evidence>
<dbReference type="Pfam" id="PF02086">
    <property type="entry name" value="MethyltransfD12"/>
    <property type="match status" value="1"/>
</dbReference>
<evidence type="ECO:0000256" key="3">
    <source>
        <dbReference type="ARBA" id="ARBA00022691"/>
    </source>
</evidence>